<accession>D1BWQ2</accession>
<keyword evidence="2" id="KW-1185">Reference proteome</keyword>
<name>D1BWQ2_XYLCX</name>
<dbReference type="AlphaFoldDB" id="D1BWQ2"/>
<dbReference type="HOGENOM" id="CLU_2775082_0_0_11"/>
<dbReference type="RefSeq" id="WP_012877378.1">
    <property type="nucleotide sequence ID" value="NC_013530.1"/>
</dbReference>
<sequence length="69" mass="7848">MTAVLTKAAKKSWRVSTWARITDVPATTVRDLIKAGRLDAKRLNDDPEQRSSFLILDDPYEWIDSLDDA</sequence>
<protein>
    <submittedName>
        <fullName evidence="1">Uncharacterized protein</fullName>
    </submittedName>
</protein>
<dbReference type="KEGG" id="xce:Xcel_0595"/>
<dbReference type="Proteomes" id="UP000002255">
    <property type="component" value="Chromosome"/>
</dbReference>
<reference evidence="1 2" key="2">
    <citation type="journal article" date="2010" name="Stand. Genomic Sci.">
        <title>Complete genome sequence of Xylanimonas cellulosilytica type strain (XIL07).</title>
        <authorList>
            <person name="Foster B."/>
            <person name="Pukall R."/>
            <person name="Abt B."/>
            <person name="Nolan M."/>
            <person name="Glavina Del Rio T."/>
            <person name="Chen F."/>
            <person name="Lucas S."/>
            <person name="Tice H."/>
            <person name="Pitluck S."/>
            <person name="Cheng J.-F."/>
            <person name="Chertkov O."/>
            <person name="Brettin T."/>
            <person name="Han C."/>
            <person name="Detter J.C."/>
            <person name="Bruce D."/>
            <person name="Goodwin L."/>
            <person name="Ivanova N."/>
            <person name="Mavromatis K."/>
            <person name="Pati A."/>
            <person name="Mikhailova N."/>
            <person name="Chen A."/>
            <person name="Palaniappan K."/>
            <person name="Land M."/>
            <person name="Hauser L."/>
            <person name="Chang Y.-J."/>
            <person name="Jeffries C.D."/>
            <person name="Chain P."/>
            <person name="Rohde M."/>
            <person name="Goeker M."/>
            <person name="Bristow J."/>
            <person name="Eisen J.A."/>
            <person name="Markowitz V."/>
            <person name="Hugenholtz P."/>
            <person name="Kyrpides N.C."/>
            <person name="Klenk H.-P."/>
            <person name="Lapidus A."/>
        </authorList>
    </citation>
    <scope>NUCLEOTIDE SEQUENCE [LARGE SCALE GENOMIC DNA]</scope>
    <source>
        <strain evidence="2">DSM 15894 / CECT 5975 / LMG 20990 / XIL07</strain>
    </source>
</reference>
<gene>
    <name evidence="1" type="ordered locus">Xcel_0595</name>
</gene>
<reference evidence="2" key="1">
    <citation type="submission" date="2009-11" db="EMBL/GenBank/DDBJ databases">
        <title>The complete chromosome of Xylanimonas cellulosilytica DSM 15894.</title>
        <authorList>
            <consortium name="US DOE Joint Genome Institute (JGI-PGF)"/>
            <person name="Lucas S."/>
            <person name="Copeland A."/>
            <person name="Lapidus A."/>
            <person name="Glavina del Rio T."/>
            <person name="Dalin E."/>
            <person name="Tice H."/>
            <person name="Bruce D."/>
            <person name="Goodwin L."/>
            <person name="Pitluck S."/>
            <person name="Kyrpides N."/>
            <person name="Mavromatis K."/>
            <person name="Ivanova N."/>
            <person name="Mikhailova N."/>
            <person name="Foster B."/>
            <person name="Clum A."/>
            <person name="Brettin T."/>
            <person name="Detter J.C."/>
            <person name="Han C."/>
            <person name="Larimer F."/>
            <person name="Land M."/>
            <person name="Hauser L."/>
            <person name="Markowitz V."/>
            <person name="Cheng J.F."/>
            <person name="Hugenholtz P."/>
            <person name="Woyke T."/>
            <person name="Wu D."/>
            <person name="Gehrich-Schroeter G."/>
            <person name="Schneider S."/>
            <person name="Pukall S.R."/>
            <person name="Klenk H.P."/>
            <person name="Eisen J.A."/>
        </authorList>
    </citation>
    <scope>NUCLEOTIDE SEQUENCE [LARGE SCALE GENOMIC DNA]</scope>
    <source>
        <strain evidence="2">DSM 15894 / CECT 5975 / LMG 20990 / XIL07</strain>
    </source>
</reference>
<proteinExistence type="predicted"/>
<evidence type="ECO:0000313" key="2">
    <source>
        <dbReference type="Proteomes" id="UP000002255"/>
    </source>
</evidence>
<organism evidence="1 2">
    <name type="scientific">Xylanimonas cellulosilytica (strain DSM 15894 / JCM 12276 / CECT 5975 / KCTC 9989 / LMG 20990 / NBRC 107835 / XIL07)</name>
    <dbReference type="NCBI Taxonomy" id="446471"/>
    <lineage>
        <taxon>Bacteria</taxon>
        <taxon>Bacillati</taxon>
        <taxon>Actinomycetota</taxon>
        <taxon>Actinomycetes</taxon>
        <taxon>Micrococcales</taxon>
        <taxon>Promicromonosporaceae</taxon>
        <taxon>Xylanimonas</taxon>
    </lineage>
</organism>
<dbReference type="EMBL" id="CP001821">
    <property type="protein sequence ID" value="ACZ29634.1"/>
    <property type="molecule type" value="Genomic_DNA"/>
</dbReference>
<evidence type="ECO:0000313" key="1">
    <source>
        <dbReference type="EMBL" id="ACZ29634.1"/>
    </source>
</evidence>
<dbReference type="STRING" id="446471.Xcel_0595"/>